<evidence type="ECO:0000259" key="9">
    <source>
        <dbReference type="PROSITE" id="PS50213"/>
    </source>
</evidence>
<accession>A0A396J2H1</accession>
<keyword evidence="8" id="KW-0812">Transmembrane</keyword>
<dbReference type="Gramene" id="rna7895">
    <property type="protein sequence ID" value="RHN72209.1"/>
    <property type="gene ID" value="gene7895"/>
</dbReference>
<keyword evidence="3" id="KW-1003">Cell membrane</keyword>
<evidence type="ECO:0000256" key="5">
    <source>
        <dbReference type="ARBA" id="ARBA00022729"/>
    </source>
</evidence>
<evidence type="ECO:0000256" key="2">
    <source>
        <dbReference type="ARBA" id="ARBA00007843"/>
    </source>
</evidence>
<comment type="function">
    <text evidence="7">May be a cell surface adhesion protein.</text>
</comment>
<evidence type="ECO:0000313" key="11">
    <source>
        <dbReference type="Proteomes" id="UP000265566"/>
    </source>
</evidence>
<dbReference type="Proteomes" id="UP000265566">
    <property type="component" value="Chromosome 2"/>
</dbReference>
<keyword evidence="4" id="KW-0449">Lipoprotein</keyword>
<dbReference type="SUPFAM" id="SSF82153">
    <property type="entry name" value="FAS1 domain"/>
    <property type="match status" value="1"/>
</dbReference>
<evidence type="ECO:0000256" key="3">
    <source>
        <dbReference type="ARBA" id="ARBA00022475"/>
    </source>
</evidence>
<keyword evidence="5" id="KW-0732">Signal</keyword>
<comment type="subcellular location">
    <subcellularLocation>
        <location evidence="1">Cell membrane</location>
        <topology evidence="1">Lipid-anchor</topology>
        <topology evidence="1">GPI-anchor</topology>
    </subcellularLocation>
</comment>
<evidence type="ECO:0000313" key="10">
    <source>
        <dbReference type="EMBL" id="RHN72209.1"/>
    </source>
</evidence>
<keyword evidence="6 8" id="KW-0472">Membrane</keyword>
<evidence type="ECO:0000256" key="8">
    <source>
        <dbReference type="SAM" id="Phobius"/>
    </source>
</evidence>
<dbReference type="Gene3D" id="2.30.180.10">
    <property type="entry name" value="FAS1 domain"/>
    <property type="match status" value="1"/>
</dbReference>
<organism evidence="10 11">
    <name type="scientific">Medicago truncatula</name>
    <name type="common">Barrel medic</name>
    <name type="synonym">Medicago tribuloides</name>
    <dbReference type="NCBI Taxonomy" id="3880"/>
    <lineage>
        <taxon>Eukaryota</taxon>
        <taxon>Viridiplantae</taxon>
        <taxon>Streptophyta</taxon>
        <taxon>Embryophyta</taxon>
        <taxon>Tracheophyta</taxon>
        <taxon>Spermatophyta</taxon>
        <taxon>Magnoliopsida</taxon>
        <taxon>eudicotyledons</taxon>
        <taxon>Gunneridae</taxon>
        <taxon>Pentapetalae</taxon>
        <taxon>rosids</taxon>
        <taxon>fabids</taxon>
        <taxon>Fabales</taxon>
        <taxon>Fabaceae</taxon>
        <taxon>Papilionoideae</taxon>
        <taxon>50 kb inversion clade</taxon>
        <taxon>NPAAA clade</taxon>
        <taxon>Hologalegina</taxon>
        <taxon>IRL clade</taxon>
        <taxon>Trifolieae</taxon>
        <taxon>Medicago</taxon>
    </lineage>
</organism>
<dbReference type="PANTHER" id="PTHR32077:SF86">
    <property type="entry name" value="FAS1 DOMAIN-CONTAINING PROTEIN SELMODRAFT_448915"/>
    <property type="match status" value="1"/>
</dbReference>
<feature type="transmembrane region" description="Helical" evidence="8">
    <location>
        <begin position="17"/>
        <end position="36"/>
    </location>
</feature>
<dbReference type="GO" id="GO:0098552">
    <property type="term" value="C:side of membrane"/>
    <property type="evidence" value="ECO:0007669"/>
    <property type="project" value="UniProtKB-KW"/>
</dbReference>
<dbReference type="SMART" id="SM00554">
    <property type="entry name" value="FAS1"/>
    <property type="match status" value="1"/>
</dbReference>
<proteinExistence type="inferred from homology"/>
<comment type="similarity">
    <text evidence="2">Belongs to the fasciclin-like AGP family.</text>
</comment>
<feature type="domain" description="FAS1" evidence="9">
    <location>
        <begin position="61"/>
        <end position="206"/>
    </location>
</feature>
<evidence type="ECO:0000256" key="1">
    <source>
        <dbReference type="ARBA" id="ARBA00004609"/>
    </source>
</evidence>
<keyword evidence="4" id="KW-0336">GPI-anchor</keyword>
<reference evidence="11" key="1">
    <citation type="journal article" date="2018" name="Nat. Plants">
        <title>Whole-genome landscape of Medicago truncatula symbiotic genes.</title>
        <authorList>
            <person name="Pecrix Y."/>
            <person name="Staton S.E."/>
            <person name="Sallet E."/>
            <person name="Lelandais-Briere C."/>
            <person name="Moreau S."/>
            <person name="Carrere S."/>
            <person name="Blein T."/>
            <person name="Jardinaud M.F."/>
            <person name="Latrasse D."/>
            <person name="Zouine M."/>
            <person name="Zahm M."/>
            <person name="Kreplak J."/>
            <person name="Mayjonade B."/>
            <person name="Satge C."/>
            <person name="Perez M."/>
            <person name="Cauet S."/>
            <person name="Marande W."/>
            <person name="Chantry-Darmon C."/>
            <person name="Lopez-Roques C."/>
            <person name="Bouchez O."/>
            <person name="Berard A."/>
            <person name="Debelle F."/>
            <person name="Munos S."/>
            <person name="Bendahmane A."/>
            <person name="Berges H."/>
            <person name="Niebel A."/>
            <person name="Buitink J."/>
            <person name="Frugier F."/>
            <person name="Benhamed M."/>
            <person name="Crespi M."/>
            <person name="Gouzy J."/>
            <person name="Gamas P."/>
        </authorList>
    </citation>
    <scope>NUCLEOTIDE SEQUENCE [LARGE SCALE GENOMIC DNA]</scope>
    <source>
        <strain evidence="11">cv. Jemalong A17</strain>
    </source>
</reference>
<evidence type="ECO:0000256" key="6">
    <source>
        <dbReference type="ARBA" id="ARBA00023136"/>
    </source>
</evidence>
<dbReference type="PROSITE" id="PS50213">
    <property type="entry name" value="FAS1"/>
    <property type="match status" value="1"/>
</dbReference>
<dbReference type="InterPro" id="IPR045003">
    <property type="entry name" value="FLA_A"/>
</dbReference>
<comment type="caution">
    <text evidence="10">The sequence shown here is derived from an EMBL/GenBank/DDBJ whole genome shotgun (WGS) entry which is preliminary data.</text>
</comment>
<dbReference type="Pfam" id="PF02469">
    <property type="entry name" value="Fasciclin"/>
    <property type="match status" value="1"/>
</dbReference>
<dbReference type="AlphaFoldDB" id="A0A396J2H1"/>
<keyword evidence="4" id="KW-0325">Glycoprotein</keyword>
<gene>
    <name evidence="10" type="ORF">MtrunA17_Chr2g0285201</name>
</gene>
<evidence type="ECO:0000256" key="4">
    <source>
        <dbReference type="ARBA" id="ARBA00022622"/>
    </source>
</evidence>
<keyword evidence="8" id="KW-1133">Transmembrane helix</keyword>
<name>A0A396J2H1_MEDTR</name>
<dbReference type="InterPro" id="IPR036378">
    <property type="entry name" value="FAS1_dom_sf"/>
</dbReference>
<sequence length="240" mass="26525">MHFSIANCHCSSSAPSLFFNIIIIMFQIVLIVTIILSSSSLSSLNLSSPITSSSSSPSSSFLNLTKILYSSHTFFKAASEFHSLGIDSEIDTRYSTTVFVPDDKAFANATVSKRYESLSDDNKYFVLKCHMLKEYLPPAVLRKIANDMHLQDTVATEIMGQATYRINITVMVNGSVAVSNNIVRALVTRTLYDRSPIAVYAVSKVLMPKELPALITSDVTAPNVYCFKFSVVLILLVLWI</sequence>
<evidence type="ECO:0000256" key="7">
    <source>
        <dbReference type="ARBA" id="ARBA00024686"/>
    </source>
</evidence>
<dbReference type="PANTHER" id="PTHR32077">
    <property type="entry name" value="FASCICLIN-LIKE ARABINOGALACTAN PROTEIN"/>
    <property type="match status" value="1"/>
</dbReference>
<dbReference type="InterPro" id="IPR000782">
    <property type="entry name" value="FAS1_domain"/>
</dbReference>
<dbReference type="EMBL" id="PSQE01000002">
    <property type="protein sequence ID" value="RHN72209.1"/>
    <property type="molecule type" value="Genomic_DNA"/>
</dbReference>
<protein>
    <submittedName>
        <fullName evidence="10">Putative fasciclin-like arabinogalactan protein</fullName>
    </submittedName>
</protein>
<dbReference type="GO" id="GO:0005886">
    <property type="term" value="C:plasma membrane"/>
    <property type="evidence" value="ECO:0007669"/>
    <property type="project" value="UniProtKB-SubCell"/>
</dbReference>